<evidence type="ECO:0000256" key="11">
    <source>
        <dbReference type="ARBA" id="ARBA00023136"/>
    </source>
</evidence>
<keyword evidence="7 12" id="KW-0812">Transmembrane</keyword>
<dbReference type="Gene3D" id="3.90.550.50">
    <property type="match status" value="1"/>
</dbReference>
<comment type="subcellular location">
    <subcellularLocation>
        <location evidence="1">Membrane</location>
        <topology evidence="1">Single-pass type II membrane protein</topology>
    </subcellularLocation>
</comment>
<evidence type="ECO:0000256" key="1">
    <source>
        <dbReference type="ARBA" id="ARBA00004606"/>
    </source>
</evidence>
<gene>
    <name evidence="14" type="ORF">PLOB_00049183</name>
</gene>
<evidence type="ECO:0000256" key="2">
    <source>
        <dbReference type="ARBA" id="ARBA00004922"/>
    </source>
</evidence>
<evidence type="ECO:0000256" key="7">
    <source>
        <dbReference type="ARBA" id="ARBA00022692"/>
    </source>
</evidence>
<dbReference type="EMBL" id="CALNXK010000094">
    <property type="protein sequence ID" value="CAH3152631.1"/>
    <property type="molecule type" value="Genomic_DNA"/>
</dbReference>
<evidence type="ECO:0000313" key="14">
    <source>
        <dbReference type="EMBL" id="CAH3152631.1"/>
    </source>
</evidence>
<keyword evidence="11 12" id="KW-0472">Membrane</keyword>
<comment type="caution">
    <text evidence="14">The sequence shown here is derived from an EMBL/GenBank/DDBJ whole genome shotgun (WGS) entry which is preliminary data.</text>
</comment>
<name>A0ABN8PX29_9CNID</name>
<keyword evidence="6" id="KW-0808">Transferase</keyword>
<evidence type="ECO:0000256" key="8">
    <source>
        <dbReference type="ARBA" id="ARBA00022741"/>
    </source>
</evidence>
<dbReference type="InterPro" id="IPR026050">
    <property type="entry name" value="C1GALT1/C1GALT1_chp1"/>
</dbReference>
<accession>A0ABN8PX29</accession>
<feature type="domain" description="Fringe-like glycosyltransferase" evidence="13">
    <location>
        <begin position="75"/>
        <end position="233"/>
    </location>
</feature>
<organism evidence="14 15">
    <name type="scientific">Porites lobata</name>
    <dbReference type="NCBI Taxonomy" id="104759"/>
    <lineage>
        <taxon>Eukaryota</taxon>
        <taxon>Metazoa</taxon>
        <taxon>Cnidaria</taxon>
        <taxon>Anthozoa</taxon>
        <taxon>Hexacorallia</taxon>
        <taxon>Scleractinia</taxon>
        <taxon>Fungiina</taxon>
        <taxon>Poritidae</taxon>
        <taxon>Porites</taxon>
    </lineage>
</organism>
<reference evidence="14 15" key="1">
    <citation type="submission" date="2022-05" db="EMBL/GenBank/DDBJ databases">
        <authorList>
            <consortium name="Genoscope - CEA"/>
            <person name="William W."/>
        </authorList>
    </citation>
    <scope>NUCLEOTIDE SEQUENCE [LARGE SCALE GENOMIC DNA]</scope>
</reference>
<proteinExistence type="inferred from homology"/>
<evidence type="ECO:0000256" key="3">
    <source>
        <dbReference type="ARBA" id="ARBA00006462"/>
    </source>
</evidence>
<evidence type="ECO:0000256" key="5">
    <source>
        <dbReference type="ARBA" id="ARBA00022676"/>
    </source>
</evidence>
<evidence type="ECO:0000256" key="12">
    <source>
        <dbReference type="SAM" id="Phobius"/>
    </source>
</evidence>
<comment type="similarity">
    <text evidence="3">Belongs to the glycosyltransferase 31 family. Beta3-Gal-T subfamily.</text>
</comment>
<dbReference type="InterPro" id="IPR003378">
    <property type="entry name" value="Fringe-like_glycosylTrfase"/>
</dbReference>
<keyword evidence="15" id="KW-1185">Reference proteome</keyword>
<comment type="pathway">
    <text evidence="2">Protein modification; protein glycosylation.</text>
</comment>
<keyword evidence="8" id="KW-0547">Nucleotide-binding</keyword>
<keyword evidence="9" id="KW-0735">Signal-anchor</keyword>
<evidence type="ECO:0000259" key="13">
    <source>
        <dbReference type="Pfam" id="PF02434"/>
    </source>
</evidence>
<dbReference type="EC" id="2.4.1.122" evidence="4"/>
<dbReference type="PANTHER" id="PTHR23033:SF14">
    <property type="entry name" value="GLYCOPROTEIN-N-ACETYLGALACTOSAMINE 3-BETA-GALACTOSYLTRANSFERASE 1-RELATED"/>
    <property type="match status" value="1"/>
</dbReference>
<evidence type="ECO:0000256" key="10">
    <source>
        <dbReference type="ARBA" id="ARBA00022989"/>
    </source>
</evidence>
<feature type="transmembrane region" description="Helical" evidence="12">
    <location>
        <begin position="12"/>
        <end position="35"/>
    </location>
</feature>
<evidence type="ECO:0000256" key="6">
    <source>
        <dbReference type="ARBA" id="ARBA00022679"/>
    </source>
</evidence>
<evidence type="ECO:0000313" key="15">
    <source>
        <dbReference type="Proteomes" id="UP001159405"/>
    </source>
</evidence>
<keyword evidence="10 12" id="KW-1133">Transmembrane helix</keyword>
<dbReference type="Pfam" id="PF02434">
    <property type="entry name" value="Fringe"/>
    <property type="match status" value="1"/>
</dbReference>
<dbReference type="PANTHER" id="PTHR23033">
    <property type="entry name" value="BETA1,3-GALACTOSYLTRANSFERASE"/>
    <property type="match status" value="1"/>
</dbReference>
<evidence type="ECO:0000256" key="9">
    <source>
        <dbReference type="ARBA" id="ARBA00022968"/>
    </source>
</evidence>
<dbReference type="Proteomes" id="UP001159405">
    <property type="component" value="Unassembled WGS sequence"/>
</dbReference>
<keyword evidence="5" id="KW-0328">Glycosyltransferase</keyword>
<sequence>MVRHGTRSLRSIIFPFACILVFGMVTMFLLEYYIYMQFWHKRLEIANKRGQYNAGTEKHLNQNGFNRMEIKRSRILCWIPTSPTSLTKRAKSVKDTWGKRCDMLLFFSSKADSRFPAIGLNVREGRNTLFDKTRASLRYIYQHHLHDADWFLKADDDTYVIVENLRNFLTKLNPSDPHYIGRMFTTHGGYNTGGAGYVFSRETLRIFKKALDEGGCPRGGGEDTFVGKCLKSQGVRPVSTRDSSGRETFFQFRTAPQLIPGRPPHGFLSNYSFPLPYKNGPECCSDYPNTFHKVTPAMMYLLEYLIYRVKVKTIYKGTIYN</sequence>
<protein>
    <recommendedName>
        <fullName evidence="4">N-acetylgalactosaminide beta-1,3-galactosyltransferase</fullName>
        <ecNumber evidence="4">2.4.1.122</ecNumber>
    </recommendedName>
</protein>
<evidence type="ECO:0000256" key="4">
    <source>
        <dbReference type="ARBA" id="ARBA00012557"/>
    </source>
</evidence>